<dbReference type="InterPro" id="IPR013785">
    <property type="entry name" value="Aldolase_TIM"/>
</dbReference>
<dbReference type="Pfam" id="PF04055">
    <property type="entry name" value="Radical_SAM"/>
    <property type="match status" value="1"/>
</dbReference>
<dbReference type="GO" id="GO:0016491">
    <property type="term" value="F:oxidoreductase activity"/>
    <property type="evidence" value="ECO:0007669"/>
    <property type="project" value="InterPro"/>
</dbReference>
<dbReference type="SFLD" id="SFLDG01386">
    <property type="entry name" value="main_SPASM_domain-containing"/>
    <property type="match status" value="1"/>
</dbReference>
<dbReference type="EMBL" id="CP015136">
    <property type="protein sequence ID" value="AMY12050.1"/>
    <property type="molecule type" value="Genomic_DNA"/>
</dbReference>
<dbReference type="SFLD" id="SFLDG01067">
    <property type="entry name" value="SPASM/twitch_domain_containing"/>
    <property type="match status" value="1"/>
</dbReference>
<dbReference type="InterPro" id="IPR023885">
    <property type="entry name" value="4Fe4S-binding_SPASM_dom"/>
</dbReference>
<dbReference type="STRING" id="1855912.LuPra_05322"/>
<dbReference type="KEGG" id="abac:LuPra_05322"/>
<dbReference type="InterPro" id="IPR042298">
    <property type="entry name" value="P-CP_red_C"/>
</dbReference>
<evidence type="ECO:0000256" key="6">
    <source>
        <dbReference type="SAM" id="MobiDB-lite"/>
    </source>
</evidence>
<sequence length="475" mass="51414">MNTNSFARPYVVSWNLTYRCNLACEHCYLDAGGKPQVESENFADRSELGTEECFRVIDEIATFAPECLTILTGGEPLLRRDILEIVQRAAERELWVVVGTNGVRITENVARRLAAAGARGLSLSLDALDPERHDRFRNVRGAWRNTVEGAEILNATGLPFIVQTTAGSHNIAELEAIADFAHERLAAKVWNLYFLVPTGRGQFVSDISPAQYDEVLASLYRIQRKYSGRMLVNAKCAPHYIKTVLQNAAAQEDPVVGQAESTSVSSLPGLPGIRTYSGGAGGCPAGTHYMGIRPNGDVTPCPYLPVFAGTLRTASLADLWTSSELFTDIRRRNSLGGRCGECEMNGHCGGCRARAFGMTGDLMAEDPLCTHTPGTFAASPLLLARRSAGEGGAGGGPASVAGRQRPTVLEYGPESPSTVAWDDAATARMKKVPAFVRGMVMRAVEESCRKSGLDRVTVEELERIRARMPTPKMFG</sequence>
<dbReference type="PROSITE" id="PS51918">
    <property type="entry name" value="RADICAL_SAM"/>
    <property type="match status" value="1"/>
</dbReference>
<dbReference type="RefSeq" id="WP_110173539.1">
    <property type="nucleotide sequence ID" value="NZ_CP015136.1"/>
</dbReference>
<dbReference type="OrthoDB" id="9782387at2"/>
<evidence type="ECO:0000256" key="2">
    <source>
        <dbReference type="ARBA" id="ARBA00022691"/>
    </source>
</evidence>
<dbReference type="InterPro" id="IPR007197">
    <property type="entry name" value="rSAM"/>
</dbReference>
<dbReference type="CDD" id="cd21123">
    <property type="entry name" value="SPASM_MftC-like"/>
    <property type="match status" value="1"/>
</dbReference>
<keyword evidence="9" id="KW-1185">Reference proteome</keyword>
<dbReference type="GO" id="GO:0051536">
    <property type="term" value="F:iron-sulfur cluster binding"/>
    <property type="evidence" value="ECO:0007669"/>
    <property type="project" value="UniProtKB-KW"/>
</dbReference>
<dbReference type="Pfam" id="PF13186">
    <property type="entry name" value="SPASM"/>
    <property type="match status" value="1"/>
</dbReference>
<dbReference type="GO" id="GO:0015979">
    <property type="term" value="P:photosynthesis"/>
    <property type="evidence" value="ECO:0007669"/>
    <property type="project" value="InterPro"/>
</dbReference>
<dbReference type="NCBIfam" id="TIGR04085">
    <property type="entry name" value="rSAM_more_4Fe4S"/>
    <property type="match status" value="1"/>
</dbReference>
<reference evidence="9" key="2">
    <citation type="submission" date="2016-04" db="EMBL/GenBank/DDBJ databases">
        <title>First Complete Genome Sequence of a Subdivision 6 Acidobacterium.</title>
        <authorList>
            <person name="Huang S."/>
            <person name="Vieira S."/>
            <person name="Bunk B."/>
            <person name="Riedel T."/>
            <person name="Sproeer C."/>
            <person name="Overmann J."/>
        </authorList>
    </citation>
    <scope>NUCLEOTIDE SEQUENCE [LARGE SCALE GENOMIC DNA]</scope>
    <source>
        <strain evidence="9">DSM 100886 HEG_-6_39</strain>
    </source>
</reference>
<dbReference type="Proteomes" id="UP000076079">
    <property type="component" value="Chromosome"/>
</dbReference>
<evidence type="ECO:0000259" key="7">
    <source>
        <dbReference type="PROSITE" id="PS51918"/>
    </source>
</evidence>
<evidence type="ECO:0000256" key="4">
    <source>
        <dbReference type="ARBA" id="ARBA00023004"/>
    </source>
</evidence>
<dbReference type="InterPro" id="IPR013580">
    <property type="entry name" value="LI-POR_suB-like_C"/>
</dbReference>
<dbReference type="InterPro" id="IPR006638">
    <property type="entry name" value="Elp3/MiaA/NifB-like_rSAM"/>
</dbReference>
<proteinExistence type="predicted"/>
<accession>A0A143PVG5</accession>
<dbReference type="SMART" id="SM00729">
    <property type="entry name" value="Elp3"/>
    <property type="match status" value="1"/>
</dbReference>
<feature type="domain" description="Radical SAM core" evidence="7">
    <location>
        <begin position="6"/>
        <end position="225"/>
    </location>
</feature>
<dbReference type="InterPro" id="IPR058240">
    <property type="entry name" value="rSAM_sf"/>
</dbReference>
<evidence type="ECO:0000313" key="9">
    <source>
        <dbReference type="Proteomes" id="UP000076079"/>
    </source>
</evidence>
<dbReference type="InterPro" id="IPR050377">
    <property type="entry name" value="Radical_SAM_PqqE_MftC-like"/>
</dbReference>
<dbReference type="Gene3D" id="1.10.8.550">
    <property type="entry name" value="Proto-chlorophyllide reductase 57 kD subunit B"/>
    <property type="match status" value="1"/>
</dbReference>
<dbReference type="Gene3D" id="3.20.20.70">
    <property type="entry name" value="Aldolase class I"/>
    <property type="match status" value="1"/>
</dbReference>
<keyword evidence="5" id="KW-0411">Iron-sulfur</keyword>
<dbReference type="GO" id="GO:0015995">
    <property type="term" value="P:chlorophyll biosynthetic process"/>
    <property type="evidence" value="ECO:0007669"/>
    <property type="project" value="InterPro"/>
</dbReference>
<dbReference type="GO" id="GO:0046872">
    <property type="term" value="F:metal ion binding"/>
    <property type="evidence" value="ECO:0007669"/>
    <property type="project" value="UniProtKB-KW"/>
</dbReference>
<dbReference type="PANTHER" id="PTHR11228:SF7">
    <property type="entry name" value="PQQA PEPTIDE CYCLASE"/>
    <property type="match status" value="1"/>
</dbReference>
<feature type="region of interest" description="Disordered" evidence="6">
    <location>
        <begin position="388"/>
        <end position="416"/>
    </location>
</feature>
<gene>
    <name evidence="8" type="primary">albA_2</name>
    <name evidence="8" type="ORF">LuPra_05322</name>
</gene>
<comment type="cofactor">
    <cofactor evidence="1">
        <name>[4Fe-4S] cluster</name>
        <dbReference type="ChEBI" id="CHEBI:49883"/>
    </cofactor>
</comment>
<organism evidence="8 9">
    <name type="scientific">Luteitalea pratensis</name>
    <dbReference type="NCBI Taxonomy" id="1855912"/>
    <lineage>
        <taxon>Bacteria</taxon>
        <taxon>Pseudomonadati</taxon>
        <taxon>Acidobacteriota</taxon>
        <taxon>Vicinamibacteria</taxon>
        <taxon>Vicinamibacterales</taxon>
        <taxon>Vicinamibacteraceae</taxon>
        <taxon>Luteitalea</taxon>
    </lineage>
</organism>
<dbReference type="SUPFAM" id="SSF102114">
    <property type="entry name" value="Radical SAM enzymes"/>
    <property type="match status" value="1"/>
</dbReference>
<dbReference type="CDD" id="cd01335">
    <property type="entry name" value="Radical_SAM"/>
    <property type="match status" value="1"/>
</dbReference>
<evidence type="ECO:0000256" key="1">
    <source>
        <dbReference type="ARBA" id="ARBA00001966"/>
    </source>
</evidence>
<dbReference type="PATRIC" id="fig|1813736.3.peg.5599"/>
<evidence type="ECO:0000256" key="5">
    <source>
        <dbReference type="ARBA" id="ARBA00023014"/>
    </source>
</evidence>
<keyword evidence="4" id="KW-0408">Iron</keyword>
<keyword evidence="3" id="KW-0479">Metal-binding</keyword>
<dbReference type="SFLD" id="SFLDS00029">
    <property type="entry name" value="Radical_SAM"/>
    <property type="match status" value="1"/>
</dbReference>
<reference evidence="8 9" key="1">
    <citation type="journal article" date="2016" name="Genome Announc.">
        <title>First Complete Genome Sequence of a Subdivision 6 Acidobacterium Strain.</title>
        <authorList>
            <person name="Huang S."/>
            <person name="Vieira S."/>
            <person name="Bunk B."/>
            <person name="Riedel T."/>
            <person name="Sproer C."/>
            <person name="Overmann J."/>
        </authorList>
    </citation>
    <scope>NUCLEOTIDE SEQUENCE [LARGE SCALE GENOMIC DNA]</scope>
    <source>
        <strain evidence="9">DSM 100886 HEG_-6_39</strain>
    </source>
</reference>
<protein>
    <submittedName>
        <fullName evidence="8">Antilisterial bacteriocin subtilosin biosynthesis protein AlbA</fullName>
    </submittedName>
</protein>
<dbReference type="PANTHER" id="PTHR11228">
    <property type="entry name" value="RADICAL SAM DOMAIN PROTEIN"/>
    <property type="match status" value="1"/>
</dbReference>
<evidence type="ECO:0000313" key="8">
    <source>
        <dbReference type="EMBL" id="AMY12050.1"/>
    </source>
</evidence>
<name>A0A143PVG5_LUTPR</name>
<keyword evidence="2" id="KW-0949">S-adenosyl-L-methionine</keyword>
<dbReference type="Pfam" id="PF08369">
    <property type="entry name" value="PCP_red"/>
    <property type="match status" value="1"/>
</dbReference>
<evidence type="ECO:0000256" key="3">
    <source>
        <dbReference type="ARBA" id="ARBA00022723"/>
    </source>
</evidence>
<dbReference type="AlphaFoldDB" id="A0A143PVG5"/>